<evidence type="ECO:0000256" key="18">
    <source>
        <dbReference type="ARBA" id="ARBA00070152"/>
    </source>
</evidence>
<dbReference type="SMART" id="SM01079">
    <property type="entry name" value="CHASE"/>
    <property type="match status" value="1"/>
</dbReference>
<dbReference type="GO" id="GO:0000155">
    <property type="term" value="F:phosphorelay sensor kinase activity"/>
    <property type="evidence" value="ECO:0007669"/>
    <property type="project" value="InterPro"/>
</dbReference>
<dbReference type="InterPro" id="IPR011006">
    <property type="entry name" value="CheY-like_superfamily"/>
</dbReference>
<keyword evidence="9" id="KW-0547">Nucleotide-binding</keyword>
<dbReference type="PANTHER" id="PTHR45339:SF1">
    <property type="entry name" value="HYBRID SIGNAL TRANSDUCTION HISTIDINE KINASE J"/>
    <property type="match status" value="1"/>
</dbReference>
<dbReference type="SUPFAM" id="SSF52172">
    <property type="entry name" value="CheY-like"/>
    <property type="match status" value="2"/>
</dbReference>
<feature type="domain" description="Response regulatory" evidence="23">
    <location>
        <begin position="864"/>
        <end position="984"/>
    </location>
</feature>
<dbReference type="CDD" id="cd00088">
    <property type="entry name" value="HPT"/>
    <property type="match status" value="1"/>
</dbReference>
<evidence type="ECO:0000256" key="2">
    <source>
        <dbReference type="ARBA" id="ARBA00004651"/>
    </source>
</evidence>
<dbReference type="SMART" id="SM00086">
    <property type="entry name" value="PAC"/>
    <property type="match status" value="2"/>
</dbReference>
<keyword evidence="11" id="KW-0067">ATP-binding</keyword>
<dbReference type="GO" id="GO:0005524">
    <property type="term" value="F:ATP binding"/>
    <property type="evidence" value="ECO:0007669"/>
    <property type="project" value="UniProtKB-KW"/>
</dbReference>
<dbReference type="OrthoDB" id="5519028at2"/>
<dbReference type="Pfam" id="PF00989">
    <property type="entry name" value="PAS"/>
    <property type="match status" value="1"/>
</dbReference>
<evidence type="ECO:0000256" key="15">
    <source>
        <dbReference type="ARBA" id="ARBA00023136"/>
    </source>
</evidence>
<keyword evidence="14" id="KW-0843">Virulence</keyword>
<keyword evidence="16" id="KW-0131">Cell cycle</keyword>
<dbReference type="SUPFAM" id="SSF47226">
    <property type="entry name" value="Histidine-containing phosphotransfer domain, HPT domain"/>
    <property type="match status" value="1"/>
</dbReference>
<dbReference type="NCBIfam" id="TIGR00229">
    <property type="entry name" value="sensory_box"/>
    <property type="match status" value="2"/>
</dbReference>
<feature type="domain" description="CHASE" evidence="26">
    <location>
        <begin position="74"/>
        <end position="291"/>
    </location>
</feature>
<dbReference type="CDD" id="cd16922">
    <property type="entry name" value="HATPase_EvgS-ArcB-TorS-like"/>
    <property type="match status" value="1"/>
</dbReference>
<keyword evidence="10" id="KW-0418">Kinase</keyword>
<dbReference type="SUPFAM" id="SSF47384">
    <property type="entry name" value="Homodimeric domain of signal transducing histidine kinase"/>
    <property type="match status" value="1"/>
</dbReference>
<dbReference type="InterPro" id="IPR003594">
    <property type="entry name" value="HATPase_dom"/>
</dbReference>
<dbReference type="InterPro" id="IPR036890">
    <property type="entry name" value="HATPase_C_sf"/>
</dbReference>
<evidence type="ECO:0000259" key="27">
    <source>
        <dbReference type="PROSITE" id="PS50894"/>
    </source>
</evidence>
<feature type="domain" description="PAC" evidence="25">
    <location>
        <begin position="415"/>
        <end position="467"/>
    </location>
</feature>
<dbReference type="InterPro" id="IPR013656">
    <property type="entry name" value="PAS_4"/>
</dbReference>
<dbReference type="InterPro" id="IPR006189">
    <property type="entry name" value="CHASE_dom"/>
</dbReference>
<dbReference type="Pfam" id="PF02518">
    <property type="entry name" value="HATPase_c"/>
    <property type="match status" value="1"/>
</dbReference>
<dbReference type="InterPro" id="IPR013767">
    <property type="entry name" value="PAS_fold"/>
</dbReference>
<dbReference type="SUPFAM" id="SSF55874">
    <property type="entry name" value="ATPase domain of HSP90 chaperone/DNA topoisomerase II/histidine kinase"/>
    <property type="match status" value="1"/>
</dbReference>
<feature type="transmembrane region" description="Helical" evidence="21">
    <location>
        <begin position="309"/>
        <end position="329"/>
    </location>
</feature>
<evidence type="ECO:0000256" key="13">
    <source>
        <dbReference type="ARBA" id="ARBA00023012"/>
    </source>
</evidence>
<keyword evidence="4" id="KW-1003">Cell membrane</keyword>
<dbReference type="SMART" id="SM00448">
    <property type="entry name" value="REC"/>
    <property type="match status" value="2"/>
</dbReference>
<evidence type="ECO:0000313" key="29">
    <source>
        <dbReference type="Proteomes" id="UP000292939"/>
    </source>
</evidence>
<evidence type="ECO:0000259" key="22">
    <source>
        <dbReference type="PROSITE" id="PS50109"/>
    </source>
</evidence>
<keyword evidence="5 20" id="KW-0597">Phosphoprotein</keyword>
<evidence type="ECO:0000256" key="20">
    <source>
        <dbReference type="PROSITE-ProRule" id="PRU00169"/>
    </source>
</evidence>
<comment type="catalytic activity">
    <reaction evidence="1">
        <text>ATP + protein L-histidine = ADP + protein N-phospho-L-histidine.</text>
        <dbReference type="EC" id="2.7.13.3"/>
    </reaction>
</comment>
<evidence type="ECO:0000256" key="10">
    <source>
        <dbReference type="ARBA" id="ARBA00022777"/>
    </source>
</evidence>
<evidence type="ECO:0000259" key="26">
    <source>
        <dbReference type="PROSITE" id="PS50839"/>
    </source>
</evidence>
<evidence type="ECO:0000256" key="12">
    <source>
        <dbReference type="ARBA" id="ARBA00022989"/>
    </source>
</evidence>
<evidence type="ECO:0000256" key="8">
    <source>
        <dbReference type="ARBA" id="ARBA00022729"/>
    </source>
</evidence>
<dbReference type="SMART" id="SM00388">
    <property type="entry name" value="HisKA"/>
    <property type="match status" value="1"/>
</dbReference>
<dbReference type="PROSITE" id="PS50113">
    <property type="entry name" value="PAC"/>
    <property type="match status" value="2"/>
</dbReference>
<dbReference type="Pfam" id="PF03924">
    <property type="entry name" value="CHASE"/>
    <property type="match status" value="1"/>
</dbReference>
<dbReference type="PANTHER" id="PTHR45339">
    <property type="entry name" value="HYBRID SIGNAL TRANSDUCTION HISTIDINE KINASE J"/>
    <property type="match status" value="1"/>
</dbReference>
<keyword evidence="12 21" id="KW-1133">Transmembrane helix</keyword>
<evidence type="ECO:0000256" key="19">
    <source>
        <dbReference type="PROSITE-ProRule" id="PRU00110"/>
    </source>
</evidence>
<dbReference type="PROSITE" id="PS50839">
    <property type="entry name" value="CHASE"/>
    <property type="match status" value="1"/>
</dbReference>
<evidence type="ECO:0000259" key="25">
    <source>
        <dbReference type="PROSITE" id="PS50113"/>
    </source>
</evidence>
<comment type="subcellular location">
    <subcellularLocation>
        <location evidence="2">Cell membrane</location>
        <topology evidence="2">Multi-pass membrane protein</topology>
    </subcellularLocation>
</comment>
<dbReference type="GO" id="GO:0006355">
    <property type="term" value="P:regulation of DNA-templated transcription"/>
    <property type="evidence" value="ECO:0007669"/>
    <property type="project" value="InterPro"/>
</dbReference>
<dbReference type="Gene3D" id="1.10.287.130">
    <property type="match status" value="1"/>
</dbReference>
<dbReference type="EC" id="2.7.13.3" evidence="3"/>
<dbReference type="InterPro" id="IPR035965">
    <property type="entry name" value="PAS-like_dom_sf"/>
</dbReference>
<dbReference type="PROSITE" id="PS50894">
    <property type="entry name" value="HPT"/>
    <property type="match status" value="1"/>
</dbReference>
<dbReference type="InterPro" id="IPR001610">
    <property type="entry name" value="PAC"/>
</dbReference>
<keyword evidence="6" id="KW-0808">Transferase</keyword>
<accession>A0A4P6UQL7</accession>
<evidence type="ECO:0000256" key="3">
    <source>
        <dbReference type="ARBA" id="ARBA00012438"/>
    </source>
</evidence>
<dbReference type="KEGG" id="hgr:DW355_16070"/>
<dbReference type="EMBL" id="CP031395">
    <property type="protein sequence ID" value="QBK06041.1"/>
    <property type="molecule type" value="Genomic_DNA"/>
</dbReference>
<dbReference type="InterPro" id="IPR008207">
    <property type="entry name" value="Sig_transdc_His_kin_Hpt_dom"/>
</dbReference>
<dbReference type="InterPro" id="IPR036641">
    <property type="entry name" value="HPT_dom_sf"/>
</dbReference>
<evidence type="ECO:0000256" key="21">
    <source>
        <dbReference type="SAM" id="Phobius"/>
    </source>
</evidence>
<dbReference type="FunFam" id="3.30.565.10:FF:000010">
    <property type="entry name" value="Sensor histidine kinase RcsC"/>
    <property type="match status" value="1"/>
</dbReference>
<proteinExistence type="predicted"/>
<dbReference type="PROSITE" id="PS51257">
    <property type="entry name" value="PROKAR_LIPOPROTEIN"/>
    <property type="match status" value="1"/>
</dbReference>
<feature type="domain" description="HPt" evidence="27">
    <location>
        <begin position="1174"/>
        <end position="1272"/>
    </location>
</feature>
<dbReference type="Gene3D" id="3.30.450.350">
    <property type="entry name" value="CHASE domain"/>
    <property type="match status" value="1"/>
</dbReference>
<dbReference type="SMART" id="SM00387">
    <property type="entry name" value="HATPase_c"/>
    <property type="match status" value="1"/>
</dbReference>
<dbReference type="InterPro" id="IPR004358">
    <property type="entry name" value="Sig_transdc_His_kin-like_C"/>
</dbReference>
<evidence type="ECO:0000256" key="16">
    <source>
        <dbReference type="ARBA" id="ARBA00023306"/>
    </source>
</evidence>
<feature type="domain" description="PAC" evidence="25">
    <location>
        <begin position="558"/>
        <end position="609"/>
    </location>
</feature>
<sequence>MHKTSGPMFWSVTVFSTGCIAAALTWSILTAAQEADIASRFDALTQRVVDQLKQHLTLYQYGLRGTRGAVISAGTNEISHAAFVRYSQSRDIALEFPGSHGFGFIRRVPRKDEAAFLRRARIDHGPDFQIKELAAHADDRLVILYIEPLAQNRAALGLDIGSERRRRSAAVEAMRENRATLSQPLTLVQASGKQDQGFLFFLPVYSEDVRAKAPEDRMRSAVGLAYTPLVIGEVLSQMDVPWPQLALNLYDAEELGGPRRFFASSAVDVPAAEGLTRTVALELYGRRWLVEVSATPVFIEAMALNSPRYVVGLIVGTSALIAALLYLSLVNGQRRRRALIEDARLAAILDGASDAIIGKDLQGRVTSWNRAAAEIFGFASWEAVGKTLSDLIIPADRQDEEVSILARIGRGETVGSLLTRRLRRDGTPIEVMVTASPVRDADGRVVGTASTVHDMTDELIARKRILELNASLEEQVKERTARLAASERFLHSLIDALPGLVSYWDTDMRCRYSNRTYQKWFGRSPEEMNGISRQELMGEDLFRLNEPYIQGALRGEPQVMERAVTLPDGKTIHTLANFLPVFEDGVVCGYIVVSTDVTVLKQAEEALVKAKQKAEDATQAKSDFLANMSHEIRTPMNAILGLCYLLEQHPLSPTSREMVQKIHAAGKTLLTIINDVLDFSKIEAQHMVIEQVPFRLSDVLDNLASIMSASLGSKPLELIVGPPPEGTNFLMGDRLRLGQVLVNLASNAIKFTGQGEVEVRVDRLSDTVDGRVILRFSVRDTGIGIAPDKQEMIFHAFSQADTSTTRSFGGTGLGLAISRHLVALMGGRLQVHSAPGQGSHFHFELQFELSNPVDSALPDMTHLRVLVADDHEATRKVLVDIAHSLGWHADAVDTGEAAVARATESLADPYDLLLLDWHMPGMDGLVAAVQIRELSQNETAPIIVMVTAYERERLASQDGAKATDAIICKPITSSGLYNAVLEARRHRGELRSETARVTTARRLRDVRILVVDDSDINLDVARNILAGEGAVVASAEDGHTALAMLREQPYAYDIVLMDMQMPVMDGYVTTRLIRSIDALARLPVIALTAGAFSTQRALALEAGVDDFVAKPFEVDQLVQAILNLVRRPGIGSSGMQADGGHALPPPSVQREVLEPQVRVVPASTQILNVDRALRVWGEPGNLLTYLRKFAASHHVTARRLAELSPEPAAALAHQLKGAAAQLGLEQLAGLAGRMEILLRDGENAQEVLMALQNAMEAALLAIATYSADIRAEEVPTPAADGSLPGAGPGGLVSGLAQLREALRSDDPAMVEPVLEALSAQIPTTYLSALRAALAAYDFRGAEGLVRELAAGVNTEKEIEP</sequence>
<dbReference type="PRINTS" id="PR00344">
    <property type="entry name" value="BCTRLSENSOR"/>
</dbReference>
<evidence type="ECO:0000256" key="7">
    <source>
        <dbReference type="ARBA" id="ARBA00022692"/>
    </source>
</evidence>
<dbReference type="InterPro" id="IPR001789">
    <property type="entry name" value="Sig_transdc_resp-reg_receiver"/>
</dbReference>
<dbReference type="Gene3D" id="3.40.50.2300">
    <property type="match status" value="2"/>
</dbReference>
<evidence type="ECO:0000259" key="24">
    <source>
        <dbReference type="PROSITE" id="PS50112"/>
    </source>
</evidence>
<dbReference type="InterPro" id="IPR000700">
    <property type="entry name" value="PAS-assoc_C"/>
</dbReference>
<feature type="domain" description="PAS" evidence="24">
    <location>
        <begin position="341"/>
        <end position="398"/>
    </location>
</feature>
<name>A0A4P6UQL7_9BURK</name>
<keyword evidence="7 21" id="KW-0812">Transmembrane</keyword>
<dbReference type="InterPro" id="IPR003661">
    <property type="entry name" value="HisK_dim/P_dom"/>
</dbReference>
<dbReference type="Gene3D" id="1.20.120.160">
    <property type="entry name" value="HPT domain"/>
    <property type="match status" value="1"/>
</dbReference>
<dbReference type="CDD" id="cd17546">
    <property type="entry name" value="REC_hyHK_CKI1_RcsC-like"/>
    <property type="match status" value="2"/>
</dbReference>
<dbReference type="Pfam" id="PF08448">
    <property type="entry name" value="PAS_4"/>
    <property type="match status" value="1"/>
</dbReference>
<feature type="modified residue" description="Phosphohistidine" evidence="19">
    <location>
        <position position="1213"/>
    </location>
</feature>
<dbReference type="CDD" id="cd00082">
    <property type="entry name" value="HisKA"/>
    <property type="match status" value="1"/>
</dbReference>
<evidence type="ECO:0000313" key="28">
    <source>
        <dbReference type="EMBL" id="QBK06041.1"/>
    </source>
</evidence>
<keyword evidence="13" id="KW-0902">Two-component regulatory system</keyword>
<dbReference type="Pfam" id="PF01627">
    <property type="entry name" value="Hpt"/>
    <property type="match status" value="1"/>
</dbReference>
<organism evidence="28 29">
    <name type="scientific">Hylemonella gracilis</name>
    <dbReference type="NCBI Taxonomy" id="80880"/>
    <lineage>
        <taxon>Bacteria</taxon>
        <taxon>Pseudomonadati</taxon>
        <taxon>Pseudomonadota</taxon>
        <taxon>Betaproteobacteria</taxon>
        <taxon>Burkholderiales</taxon>
        <taxon>Comamonadaceae</taxon>
        <taxon>Hylemonella</taxon>
    </lineage>
</organism>
<dbReference type="SUPFAM" id="SSF55785">
    <property type="entry name" value="PYP-like sensor domain (PAS domain)"/>
    <property type="match status" value="2"/>
</dbReference>
<dbReference type="Pfam" id="PF00072">
    <property type="entry name" value="Response_reg"/>
    <property type="match status" value="2"/>
</dbReference>
<evidence type="ECO:0000256" key="14">
    <source>
        <dbReference type="ARBA" id="ARBA00023026"/>
    </source>
</evidence>
<dbReference type="InterPro" id="IPR042240">
    <property type="entry name" value="CHASE_sf"/>
</dbReference>
<evidence type="ECO:0000256" key="4">
    <source>
        <dbReference type="ARBA" id="ARBA00022475"/>
    </source>
</evidence>
<evidence type="ECO:0000256" key="9">
    <source>
        <dbReference type="ARBA" id="ARBA00022741"/>
    </source>
</evidence>
<dbReference type="Pfam" id="PF00512">
    <property type="entry name" value="HisKA"/>
    <property type="match status" value="1"/>
</dbReference>
<dbReference type="PROSITE" id="PS50110">
    <property type="entry name" value="RESPONSE_REGULATORY"/>
    <property type="match status" value="2"/>
</dbReference>
<comment type="function">
    <text evidence="17">Member of the two-component regulatory system BvgS/BvgA. Phosphorylates BvgA via a four-step phosphorelay in response to environmental signals.</text>
</comment>
<dbReference type="PROSITE" id="PS50112">
    <property type="entry name" value="PAS"/>
    <property type="match status" value="2"/>
</dbReference>
<dbReference type="InterPro" id="IPR000014">
    <property type="entry name" value="PAS"/>
</dbReference>
<keyword evidence="8" id="KW-0732">Signal</keyword>
<dbReference type="SMART" id="SM00091">
    <property type="entry name" value="PAS"/>
    <property type="match status" value="3"/>
</dbReference>
<dbReference type="Gene3D" id="3.30.450.20">
    <property type="entry name" value="PAS domain"/>
    <property type="match status" value="2"/>
</dbReference>
<evidence type="ECO:0000256" key="6">
    <source>
        <dbReference type="ARBA" id="ARBA00022679"/>
    </source>
</evidence>
<evidence type="ECO:0000256" key="1">
    <source>
        <dbReference type="ARBA" id="ARBA00000085"/>
    </source>
</evidence>
<dbReference type="Gene3D" id="3.30.565.10">
    <property type="entry name" value="Histidine kinase-like ATPase, C-terminal domain"/>
    <property type="match status" value="1"/>
</dbReference>
<keyword evidence="15 21" id="KW-0472">Membrane</keyword>
<protein>
    <recommendedName>
        <fullName evidence="18">Virulence sensor protein BvgS</fullName>
        <ecNumber evidence="3">2.7.13.3</ecNumber>
    </recommendedName>
</protein>
<dbReference type="PROSITE" id="PS50109">
    <property type="entry name" value="HIS_KIN"/>
    <property type="match status" value="1"/>
</dbReference>
<dbReference type="CDD" id="cd00130">
    <property type="entry name" value="PAS"/>
    <property type="match status" value="2"/>
</dbReference>
<feature type="domain" description="Histidine kinase" evidence="22">
    <location>
        <begin position="627"/>
        <end position="849"/>
    </location>
</feature>
<dbReference type="InterPro" id="IPR036097">
    <property type="entry name" value="HisK_dim/P_sf"/>
</dbReference>
<feature type="modified residue" description="4-aspartylphosphate" evidence="20">
    <location>
        <position position="1058"/>
    </location>
</feature>
<gene>
    <name evidence="28" type="ORF">DW355_16070</name>
</gene>
<dbReference type="Proteomes" id="UP000292939">
    <property type="component" value="Chromosome"/>
</dbReference>
<evidence type="ECO:0000256" key="17">
    <source>
        <dbReference type="ARBA" id="ARBA00058004"/>
    </source>
</evidence>
<evidence type="ECO:0000256" key="11">
    <source>
        <dbReference type="ARBA" id="ARBA00022840"/>
    </source>
</evidence>
<dbReference type="FunFam" id="1.10.287.130:FF:000038">
    <property type="entry name" value="Sensory transduction histidine kinase"/>
    <property type="match status" value="1"/>
</dbReference>
<reference evidence="28 29" key="1">
    <citation type="submission" date="2018-07" db="EMBL/GenBank/DDBJ databases">
        <title>Exploring interactions and the metabolic potential of the ultra-small soil bacteria Hylemonella gracilis.</title>
        <authorList>
            <person name="Tyc O."/>
            <person name="Kulkarni P."/>
            <person name="Gawehns F."/>
            <person name="Hundscheid M."/>
            <person name="Zweers H."/>
            <person name="Garbeva P."/>
        </authorList>
    </citation>
    <scope>NUCLEOTIDE SEQUENCE [LARGE SCALE GENOMIC DNA]</scope>
    <source>
        <strain evidence="28 29">NS1</strain>
    </source>
</reference>
<feature type="modified residue" description="4-aspartylphosphate" evidence="20">
    <location>
        <position position="916"/>
    </location>
</feature>
<dbReference type="GO" id="GO:0005886">
    <property type="term" value="C:plasma membrane"/>
    <property type="evidence" value="ECO:0007669"/>
    <property type="project" value="UniProtKB-SubCell"/>
</dbReference>
<dbReference type="InterPro" id="IPR005467">
    <property type="entry name" value="His_kinase_dom"/>
</dbReference>
<feature type="domain" description="Response regulatory" evidence="23">
    <location>
        <begin position="1007"/>
        <end position="1125"/>
    </location>
</feature>
<evidence type="ECO:0000259" key="23">
    <source>
        <dbReference type="PROSITE" id="PS50110"/>
    </source>
</evidence>
<feature type="domain" description="PAS" evidence="24">
    <location>
        <begin position="486"/>
        <end position="556"/>
    </location>
</feature>
<evidence type="ECO:0000256" key="5">
    <source>
        <dbReference type="ARBA" id="ARBA00022553"/>
    </source>
</evidence>